<dbReference type="EMBL" id="FOMG01000002">
    <property type="protein sequence ID" value="SFC28295.1"/>
    <property type="molecule type" value="Genomic_DNA"/>
</dbReference>
<protein>
    <submittedName>
        <fullName evidence="7">Mn2+ and Fe2+ transporters of the NRAMP family</fullName>
    </submittedName>
</protein>
<keyword evidence="2" id="KW-0813">Transport</keyword>
<keyword evidence="8" id="KW-1185">Reference proteome</keyword>
<feature type="transmembrane region" description="Helical" evidence="6">
    <location>
        <begin position="212"/>
        <end position="230"/>
    </location>
</feature>
<keyword evidence="4 6" id="KW-1133">Transmembrane helix</keyword>
<feature type="transmembrane region" description="Helical" evidence="6">
    <location>
        <begin position="173"/>
        <end position="192"/>
    </location>
</feature>
<feature type="transmembrane region" description="Helical" evidence="6">
    <location>
        <begin position="145"/>
        <end position="166"/>
    </location>
</feature>
<dbReference type="GO" id="GO:0034755">
    <property type="term" value="P:iron ion transmembrane transport"/>
    <property type="evidence" value="ECO:0007669"/>
    <property type="project" value="TreeGrafter"/>
</dbReference>
<dbReference type="GO" id="GO:0015086">
    <property type="term" value="F:cadmium ion transmembrane transporter activity"/>
    <property type="evidence" value="ECO:0007669"/>
    <property type="project" value="TreeGrafter"/>
</dbReference>
<dbReference type="PANTHER" id="PTHR11706:SF33">
    <property type="entry name" value="NATURAL RESISTANCE-ASSOCIATED MACROPHAGE PROTEIN 2"/>
    <property type="match status" value="1"/>
</dbReference>
<feature type="transmembrane region" description="Helical" evidence="6">
    <location>
        <begin position="111"/>
        <end position="133"/>
    </location>
</feature>
<dbReference type="STRING" id="119641.SAMN05421842_10236"/>
<comment type="subcellular location">
    <subcellularLocation>
        <location evidence="1">Membrane</location>
        <topology evidence="1">Multi-pass membrane protein</topology>
    </subcellularLocation>
</comment>
<proteinExistence type="predicted"/>
<dbReference type="Pfam" id="PF01566">
    <property type="entry name" value="Nramp"/>
    <property type="match status" value="1"/>
</dbReference>
<feature type="transmembrane region" description="Helical" evidence="6">
    <location>
        <begin position="251"/>
        <end position="272"/>
    </location>
</feature>
<evidence type="ECO:0000256" key="5">
    <source>
        <dbReference type="ARBA" id="ARBA00023136"/>
    </source>
</evidence>
<dbReference type="GO" id="GO:0005886">
    <property type="term" value="C:plasma membrane"/>
    <property type="evidence" value="ECO:0007669"/>
    <property type="project" value="TreeGrafter"/>
</dbReference>
<evidence type="ECO:0000256" key="2">
    <source>
        <dbReference type="ARBA" id="ARBA00022448"/>
    </source>
</evidence>
<evidence type="ECO:0000313" key="7">
    <source>
        <dbReference type="EMBL" id="SFC28295.1"/>
    </source>
</evidence>
<organism evidence="7 8">
    <name type="scientific">Clostridium uliginosum</name>
    <dbReference type="NCBI Taxonomy" id="119641"/>
    <lineage>
        <taxon>Bacteria</taxon>
        <taxon>Bacillati</taxon>
        <taxon>Bacillota</taxon>
        <taxon>Clostridia</taxon>
        <taxon>Eubacteriales</taxon>
        <taxon>Clostridiaceae</taxon>
        <taxon>Clostridium</taxon>
    </lineage>
</organism>
<dbReference type="AlphaFoldDB" id="A0A1I1HWZ0"/>
<feature type="transmembrane region" description="Helical" evidence="6">
    <location>
        <begin position="415"/>
        <end position="437"/>
    </location>
</feature>
<name>A0A1I1HWZ0_9CLOT</name>
<dbReference type="RefSeq" id="WP_090088235.1">
    <property type="nucleotide sequence ID" value="NZ_FOMG01000002.1"/>
</dbReference>
<evidence type="ECO:0000256" key="6">
    <source>
        <dbReference type="SAM" id="Phobius"/>
    </source>
</evidence>
<keyword evidence="5 6" id="KW-0472">Membrane</keyword>
<reference evidence="7 8" key="1">
    <citation type="submission" date="2016-10" db="EMBL/GenBank/DDBJ databases">
        <authorList>
            <person name="de Groot N.N."/>
        </authorList>
    </citation>
    <scope>NUCLEOTIDE SEQUENCE [LARGE SCALE GENOMIC DNA]</scope>
    <source>
        <strain evidence="7 8">DSM 12992</strain>
    </source>
</reference>
<evidence type="ECO:0000256" key="4">
    <source>
        <dbReference type="ARBA" id="ARBA00022989"/>
    </source>
</evidence>
<feature type="transmembrane region" description="Helical" evidence="6">
    <location>
        <begin position="372"/>
        <end position="395"/>
    </location>
</feature>
<accession>A0A1I1HWZ0</accession>
<evidence type="ECO:0000256" key="1">
    <source>
        <dbReference type="ARBA" id="ARBA00004141"/>
    </source>
</evidence>
<feature type="transmembrane region" description="Helical" evidence="6">
    <location>
        <begin position="302"/>
        <end position="328"/>
    </location>
</feature>
<gene>
    <name evidence="7" type="ORF">SAMN05421842_10236</name>
</gene>
<evidence type="ECO:0000313" key="8">
    <source>
        <dbReference type="Proteomes" id="UP000199263"/>
    </source>
</evidence>
<dbReference type="InterPro" id="IPR001046">
    <property type="entry name" value="NRAMP_fam"/>
</dbReference>
<dbReference type="OrthoDB" id="141480at2"/>
<dbReference type="Proteomes" id="UP000199263">
    <property type="component" value="Unassembled WGS sequence"/>
</dbReference>
<feature type="transmembrane region" description="Helical" evidence="6">
    <location>
        <begin position="55"/>
        <end position="80"/>
    </location>
</feature>
<feature type="transmembrane region" description="Helical" evidence="6">
    <location>
        <begin position="33"/>
        <end position="49"/>
    </location>
</feature>
<dbReference type="PANTHER" id="PTHR11706">
    <property type="entry name" value="SOLUTE CARRIER PROTEIN FAMILY 11 MEMBER"/>
    <property type="match status" value="1"/>
</dbReference>
<keyword evidence="3 6" id="KW-0812">Transmembrane</keyword>
<dbReference type="GO" id="GO:0005384">
    <property type="term" value="F:manganese ion transmembrane transporter activity"/>
    <property type="evidence" value="ECO:0007669"/>
    <property type="project" value="TreeGrafter"/>
</dbReference>
<evidence type="ECO:0000256" key="3">
    <source>
        <dbReference type="ARBA" id="ARBA00022692"/>
    </source>
</evidence>
<sequence length="438" mass="47609">MKNTSKENLISKENSKFNQLVEEPNKGFRKRMILLWALIGPGVVAALADNDAGGIISYALTGTQFGISFFIPLTFCLIIITYTVQEMSMRLGVVAQEGYTKLVRKHYGKGWMIYHIVALLIENLITLLTEFIGMSCGLVILGLPLWVSVLISLLLVLSITIFAGYWAKERLSLLIGIFNIGFIVTAFITRPSFASLSSAFLNFSVPHGSNNIVFYVIALIGNAVAPWMIFYQNSAYIDKGVTSNNIRLGRYDTLIGSIFQVFIAACIIIIGACLFNKIPNLADAGPAEIIKGLNSILGFTPALIFALGLFNAGLLASITVGLSSAWSVAEAFGWKKSLNNKVTEAPKFYAVYFISVILAAIGVLIPNLPLNFISIVAQILGGILMAPILIFLAFLTSNEEVMGNYKNSLFANIRAWITVILLIGIGIITMVNIILGIG</sequence>
<feature type="transmembrane region" description="Helical" evidence="6">
    <location>
        <begin position="349"/>
        <end position="366"/>
    </location>
</feature>